<proteinExistence type="predicted"/>
<evidence type="ECO:0000313" key="2">
    <source>
        <dbReference type="Proteomes" id="UP000219072"/>
    </source>
</evidence>
<gene>
    <name evidence="1" type="ORF">SAMN06297387_12827</name>
</gene>
<name>A0A286E7V8_9ACTN</name>
<protein>
    <submittedName>
        <fullName evidence="1">Uncharacterized protein</fullName>
    </submittedName>
</protein>
<keyword evidence="2" id="KW-1185">Reference proteome</keyword>
<sequence>MSYWENGRYMSGEPERLNPEVARLDLEADPPAAEVTDCLNVEDWLLWDAESGEQRYFPEERAVEYSLTARLENWEGTWRVIEAQPDEESTC</sequence>
<evidence type="ECO:0000313" key="1">
    <source>
        <dbReference type="EMBL" id="SOD66998.1"/>
    </source>
</evidence>
<dbReference type="Proteomes" id="UP000219072">
    <property type="component" value="Unassembled WGS sequence"/>
</dbReference>
<organism evidence="1 2">
    <name type="scientific">Streptomyces zhaozhouensis</name>
    <dbReference type="NCBI Taxonomy" id="1300267"/>
    <lineage>
        <taxon>Bacteria</taxon>
        <taxon>Bacillati</taxon>
        <taxon>Actinomycetota</taxon>
        <taxon>Actinomycetes</taxon>
        <taxon>Kitasatosporales</taxon>
        <taxon>Streptomycetaceae</taxon>
        <taxon>Streptomyces</taxon>
    </lineage>
</organism>
<reference evidence="1 2" key="1">
    <citation type="submission" date="2017-09" db="EMBL/GenBank/DDBJ databases">
        <authorList>
            <person name="Ehlers B."/>
            <person name="Leendertz F.H."/>
        </authorList>
    </citation>
    <scope>NUCLEOTIDE SEQUENCE [LARGE SCALE GENOMIC DNA]</scope>
    <source>
        <strain evidence="1 2">CGMCC 4.7095</strain>
    </source>
</reference>
<dbReference type="AlphaFoldDB" id="A0A286E7V8"/>
<accession>A0A286E7V8</accession>
<dbReference type="EMBL" id="OCNE01000028">
    <property type="protein sequence ID" value="SOD66998.1"/>
    <property type="molecule type" value="Genomic_DNA"/>
</dbReference>